<dbReference type="GO" id="GO:0004331">
    <property type="term" value="F:fructose-2,6-bisphosphate 2-phosphatase activity"/>
    <property type="evidence" value="ECO:0007669"/>
    <property type="project" value="TreeGrafter"/>
</dbReference>
<evidence type="ECO:0000313" key="4">
    <source>
        <dbReference type="EMBL" id="PIR96686.1"/>
    </source>
</evidence>
<protein>
    <recommendedName>
        <fullName evidence="6">Histidine phosphatase family protein</fullName>
    </recommendedName>
</protein>
<evidence type="ECO:0000313" key="5">
    <source>
        <dbReference type="Proteomes" id="UP000230557"/>
    </source>
</evidence>
<evidence type="ECO:0000256" key="2">
    <source>
        <dbReference type="PIRSR" id="PIRSR613078-1"/>
    </source>
</evidence>
<dbReference type="AlphaFoldDB" id="A0A2H0VC72"/>
<gene>
    <name evidence="4" type="ORF">COT91_05490</name>
</gene>
<feature type="active site" description="Tele-phosphohistidine intermediate" evidence="2">
    <location>
        <position position="9"/>
    </location>
</feature>
<keyword evidence="1" id="KW-0378">Hydrolase</keyword>
<dbReference type="InterPro" id="IPR013078">
    <property type="entry name" value="His_Pase_superF_clade-1"/>
</dbReference>
<comment type="caution">
    <text evidence="4">The sequence shown here is derived from an EMBL/GenBank/DDBJ whole genome shotgun (WGS) entry which is preliminary data.</text>
</comment>
<dbReference type="Proteomes" id="UP000230557">
    <property type="component" value="Unassembled WGS sequence"/>
</dbReference>
<dbReference type="SUPFAM" id="SSF53254">
    <property type="entry name" value="Phosphoglycerate mutase-like"/>
    <property type="match status" value="1"/>
</dbReference>
<dbReference type="PANTHER" id="PTHR46517:SF1">
    <property type="entry name" value="FRUCTOSE-2,6-BISPHOSPHATASE TIGAR"/>
    <property type="match status" value="1"/>
</dbReference>
<dbReference type="GO" id="GO:0045820">
    <property type="term" value="P:negative regulation of glycolytic process"/>
    <property type="evidence" value="ECO:0007669"/>
    <property type="project" value="TreeGrafter"/>
</dbReference>
<evidence type="ECO:0000256" key="1">
    <source>
        <dbReference type="ARBA" id="ARBA00022801"/>
    </source>
</evidence>
<evidence type="ECO:0008006" key="6">
    <source>
        <dbReference type="Google" id="ProtNLM"/>
    </source>
</evidence>
<dbReference type="GO" id="GO:0005829">
    <property type="term" value="C:cytosol"/>
    <property type="evidence" value="ECO:0007669"/>
    <property type="project" value="TreeGrafter"/>
</dbReference>
<dbReference type="CDD" id="cd07067">
    <property type="entry name" value="HP_PGM_like"/>
    <property type="match status" value="1"/>
</dbReference>
<accession>A0A2H0VC72</accession>
<evidence type="ECO:0000256" key="3">
    <source>
        <dbReference type="PIRSR" id="PIRSR613078-2"/>
    </source>
</evidence>
<dbReference type="Pfam" id="PF00300">
    <property type="entry name" value="His_Phos_1"/>
    <property type="match status" value="1"/>
</dbReference>
<proteinExistence type="predicted"/>
<dbReference type="PIRSF" id="PIRSF000709">
    <property type="entry name" value="6PFK_2-Ptase"/>
    <property type="match status" value="1"/>
</dbReference>
<dbReference type="InterPro" id="IPR029033">
    <property type="entry name" value="His_PPase_superfam"/>
</dbReference>
<dbReference type="InterPro" id="IPR051695">
    <property type="entry name" value="Phosphoglycerate_Mutase"/>
</dbReference>
<dbReference type="Gene3D" id="3.40.50.1240">
    <property type="entry name" value="Phosphoglycerate mutase-like"/>
    <property type="match status" value="1"/>
</dbReference>
<feature type="active site" description="Proton donor/acceptor" evidence="2">
    <location>
        <position position="81"/>
    </location>
</feature>
<dbReference type="EMBL" id="PFAJ01000070">
    <property type="protein sequence ID" value="PIR96686.1"/>
    <property type="molecule type" value="Genomic_DNA"/>
</dbReference>
<dbReference type="PANTHER" id="PTHR46517">
    <property type="entry name" value="FRUCTOSE-2,6-BISPHOSPHATASE TIGAR"/>
    <property type="match status" value="1"/>
</dbReference>
<dbReference type="GO" id="GO:0043456">
    <property type="term" value="P:regulation of pentose-phosphate shunt"/>
    <property type="evidence" value="ECO:0007669"/>
    <property type="project" value="TreeGrafter"/>
</dbReference>
<sequence>MITIIFEAHGTTLNNEKGLASGHYDIELSKLGETQAKQLGDRYKNNLPDAVFCSNLKKSLDTGKIAFENRIPIIIDKRLSEIDYGKMTKRPSAEVKYQKARKVKIPFPEGESYE</sequence>
<organism evidence="4 5">
    <name type="scientific">Candidatus Doudnabacteria bacterium CG10_big_fil_rev_8_21_14_0_10_41_10</name>
    <dbReference type="NCBI Taxonomy" id="1974551"/>
    <lineage>
        <taxon>Bacteria</taxon>
        <taxon>Candidatus Doudnaibacteriota</taxon>
    </lineage>
</organism>
<reference evidence="5" key="1">
    <citation type="submission" date="2017-09" db="EMBL/GenBank/DDBJ databases">
        <title>Depth-based differentiation of microbial function through sediment-hosted aquifers and enrichment of novel symbionts in the deep terrestrial subsurface.</title>
        <authorList>
            <person name="Probst A.J."/>
            <person name="Ladd B."/>
            <person name="Jarett J.K."/>
            <person name="Geller-Mcgrath D.E."/>
            <person name="Sieber C.M.K."/>
            <person name="Emerson J.B."/>
            <person name="Anantharaman K."/>
            <person name="Thomas B.C."/>
            <person name="Malmstrom R."/>
            <person name="Stieglmeier M."/>
            <person name="Klingl A."/>
            <person name="Woyke T."/>
            <person name="Ryan C.M."/>
            <person name="Banfield J.F."/>
        </authorList>
    </citation>
    <scope>NUCLEOTIDE SEQUENCE [LARGE SCALE GENOMIC DNA]</scope>
</reference>
<name>A0A2H0VC72_9BACT</name>
<feature type="binding site" evidence="3">
    <location>
        <begin position="81"/>
        <end position="84"/>
    </location>
    <ligand>
        <name>substrate</name>
    </ligand>
</feature>